<dbReference type="PANTHER" id="PTHR32494:SF5">
    <property type="entry name" value="ALLANTOATE AMIDOHYDROLASE"/>
    <property type="match status" value="1"/>
</dbReference>
<dbReference type="SUPFAM" id="SSF55031">
    <property type="entry name" value="Bacterial exopeptidase dimerisation domain"/>
    <property type="match status" value="1"/>
</dbReference>
<dbReference type="PANTHER" id="PTHR32494">
    <property type="entry name" value="ALLANTOATE DEIMINASE-RELATED"/>
    <property type="match status" value="1"/>
</dbReference>
<evidence type="ECO:0000313" key="3">
    <source>
        <dbReference type="EMBL" id="RJX48715.1"/>
    </source>
</evidence>
<name>A0A3A6Q0L2_9EURY</name>
<dbReference type="InterPro" id="IPR036264">
    <property type="entry name" value="Bact_exopeptidase_dim_dom"/>
</dbReference>
<dbReference type="InterPro" id="IPR011650">
    <property type="entry name" value="Peptidase_M20_dimer"/>
</dbReference>
<sequence length="418" mass="44227">MTGDLIIDGDALREDIEQTAEFGGIKAPEGRGRTALPADEANQKARDYFVDRCKAAGLDITIDPVGNIVGRWTPASADPESAAVAAGSHLDSVPRGGIFDGPLGVFAALESVRAIQRSKISPQRPIEVVSFTGEEGTRFAEGVLGSTVAAGKASVDEMLSQTDGEITLEAALKNIGYYGSDRINANRWDSWLELHIEQTTRLEDAGVPLGVVTDITGTARCHVTLTGHPDHAGTTAMDERQDALTAASELVLAVESHAGDIASSGSETAVGTVGHLTPEPNTVNVVPGEVSLRIDLRSTKQSEITSQLEHVQAKLTEIEANRPISTTFTCDYDIPPTPLSDRCRATVKQASEDHQVNTIDVHSGAGHDTMQIADVTDAALLFVASENGYSHSPKEKAEWEDCTAATQILAASIAQLAK</sequence>
<protein>
    <submittedName>
        <fullName evidence="3">Zn-dependent hydrolase</fullName>
    </submittedName>
</protein>
<accession>A0A3A6Q0L2</accession>
<dbReference type="InterPro" id="IPR002933">
    <property type="entry name" value="Peptidase_M20"/>
</dbReference>
<dbReference type="Gene3D" id="3.30.70.360">
    <property type="match status" value="1"/>
</dbReference>
<dbReference type="Gene3D" id="3.40.630.10">
    <property type="entry name" value="Zn peptidases"/>
    <property type="match status" value="1"/>
</dbReference>
<reference evidence="3 4" key="1">
    <citation type="submission" date="2018-06" db="EMBL/GenBank/DDBJ databases">
        <title>Halonotius sp. F13-13 a new haloarchaeeon isolated from a solar saltern from Isla Cristina, Huelva, Spain.</title>
        <authorList>
            <person name="Duran-Viseras A."/>
            <person name="Sanchez-Porro C."/>
            <person name="Ventosa A."/>
        </authorList>
    </citation>
    <scope>NUCLEOTIDE SEQUENCE [LARGE SCALE GENOMIC DNA]</scope>
    <source>
        <strain evidence="3 4">CECT 7525</strain>
    </source>
</reference>
<evidence type="ECO:0000313" key="4">
    <source>
        <dbReference type="Proteomes" id="UP000281564"/>
    </source>
</evidence>
<comment type="caution">
    <text evidence="3">The sequence shown here is derived from an EMBL/GenBank/DDBJ whole genome shotgun (WGS) entry which is preliminary data.</text>
</comment>
<dbReference type="InterPro" id="IPR010158">
    <property type="entry name" value="Amidase_Cbmase"/>
</dbReference>
<dbReference type="GO" id="GO:0016813">
    <property type="term" value="F:hydrolase activity, acting on carbon-nitrogen (but not peptide) bonds, in linear amidines"/>
    <property type="evidence" value="ECO:0007669"/>
    <property type="project" value="InterPro"/>
</dbReference>
<dbReference type="RefSeq" id="WP_120085369.1">
    <property type="nucleotide sequence ID" value="NZ_QMDW01000017.1"/>
</dbReference>
<dbReference type="EMBL" id="QMDW01000017">
    <property type="protein sequence ID" value="RJX48715.1"/>
    <property type="molecule type" value="Genomic_DNA"/>
</dbReference>
<dbReference type="PIRSF" id="PIRSF001235">
    <property type="entry name" value="Amidase_carbamoylase"/>
    <property type="match status" value="1"/>
</dbReference>
<evidence type="ECO:0000259" key="2">
    <source>
        <dbReference type="Pfam" id="PF07687"/>
    </source>
</evidence>
<gene>
    <name evidence="3" type="ORF">DP106_11275</name>
</gene>
<keyword evidence="4" id="KW-1185">Reference proteome</keyword>
<dbReference type="CDD" id="cd03884">
    <property type="entry name" value="M20_bAS"/>
    <property type="match status" value="1"/>
</dbReference>
<keyword evidence="1 3" id="KW-0378">Hydrolase</keyword>
<dbReference type="SUPFAM" id="SSF53187">
    <property type="entry name" value="Zn-dependent exopeptidases"/>
    <property type="match status" value="1"/>
</dbReference>
<organism evidence="3 4">
    <name type="scientific">Halonotius pteroides</name>
    <dbReference type="NCBI Taxonomy" id="268735"/>
    <lineage>
        <taxon>Archaea</taxon>
        <taxon>Methanobacteriati</taxon>
        <taxon>Methanobacteriota</taxon>
        <taxon>Stenosarchaea group</taxon>
        <taxon>Halobacteria</taxon>
        <taxon>Halobacteriales</taxon>
        <taxon>Haloferacaceae</taxon>
        <taxon>Halonotius</taxon>
    </lineage>
</organism>
<dbReference type="Pfam" id="PF01546">
    <property type="entry name" value="Peptidase_M20"/>
    <property type="match status" value="1"/>
</dbReference>
<proteinExistence type="predicted"/>
<evidence type="ECO:0000256" key="1">
    <source>
        <dbReference type="ARBA" id="ARBA00022801"/>
    </source>
</evidence>
<dbReference type="AlphaFoldDB" id="A0A3A6Q0L2"/>
<feature type="domain" description="Peptidase M20 dimerisation" evidence="2">
    <location>
        <begin position="217"/>
        <end position="319"/>
    </location>
</feature>
<dbReference type="OrthoDB" id="35906at2157"/>
<dbReference type="Pfam" id="PF07687">
    <property type="entry name" value="M20_dimer"/>
    <property type="match status" value="1"/>
</dbReference>
<dbReference type="Proteomes" id="UP000281564">
    <property type="component" value="Unassembled WGS sequence"/>
</dbReference>
<dbReference type="NCBIfam" id="TIGR01879">
    <property type="entry name" value="hydantase"/>
    <property type="match status" value="1"/>
</dbReference>